<dbReference type="SUPFAM" id="SSF50985">
    <property type="entry name" value="RCC1/BLIP-II"/>
    <property type="match status" value="1"/>
</dbReference>
<evidence type="ECO:0008006" key="3">
    <source>
        <dbReference type="Google" id="ProtNLM"/>
    </source>
</evidence>
<protein>
    <recommendedName>
        <fullName evidence="3">RCC1/BLIP-II protein</fullName>
    </recommendedName>
</protein>
<keyword evidence="2" id="KW-1185">Reference proteome</keyword>
<reference evidence="1 2" key="1">
    <citation type="journal article" date="2015" name="Genome Biol. Evol.">
        <title>Phylogenomic analyses indicate that early fungi evolved digesting cell walls of algal ancestors of land plants.</title>
        <authorList>
            <person name="Chang Y."/>
            <person name="Wang S."/>
            <person name="Sekimoto S."/>
            <person name="Aerts A.L."/>
            <person name="Choi C."/>
            <person name="Clum A."/>
            <person name="LaButti K.M."/>
            <person name="Lindquist E.A."/>
            <person name="Yee Ngan C."/>
            <person name="Ohm R.A."/>
            <person name="Salamov A.A."/>
            <person name="Grigoriev I.V."/>
            <person name="Spatafora J.W."/>
            <person name="Berbee M.L."/>
        </authorList>
    </citation>
    <scope>NUCLEOTIDE SEQUENCE [LARGE SCALE GENOMIC DNA]</scope>
    <source>
        <strain evidence="1 2">JEL478</strain>
    </source>
</reference>
<dbReference type="EMBL" id="KQ965736">
    <property type="protein sequence ID" value="KXS20320.1"/>
    <property type="molecule type" value="Genomic_DNA"/>
</dbReference>
<dbReference type="OrthoDB" id="5370059at2759"/>
<accession>A0A139AUA6</accession>
<dbReference type="STRING" id="1344416.A0A139AUA6"/>
<proteinExistence type="predicted"/>
<evidence type="ECO:0000313" key="1">
    <source>
        <dbReference type="EMBL" id="KXS20320.1"/>
    </source>
</evidence>
<name>A0A139AUA6_GONPJ</name>
<organism evidence="1 2">
    <name type="scientific">Gonapodya prolifera (strain JEL478)</name>
    <name type="common">Monoblepharis prolifera</name>
    <dbReference type="NCBI Taxonomy" id="1344416"/>
    <lineage>
        <taxon>Eukaryota</taxon>
        <taxon>Fungi</taxon>
        <taxon>Fungi incertae sedis</taxon>
        <taxon>Chytridiomycota</taxon>
        <taxon>Chytridiomycota incertae sedis</taxon>
        <taxon>Monoblepharidomycetes</taxon>
        <taxon>Monoblepharidales</taxon>
        <taxon>Gonapodyaceae</taxon>
        <taxon>Gonapodya</taxon>
    </lineage>
</organism>
<dbReference type="InterPro" id="IPR009091">
    <property type="entry name" value="RCC1/BLIP-II"/>
</dbReference>
<gene>
    <name evidence="1" type="ORF">M427DRAFT_52543</name>
</gene>
<dbReference type="Proteomes" id="UP000070544">
    <property type="component" value="Unassembled WGS sequence"/>
</dbReference>
<sequence>MSGLVAGPHHALLLPKSKNEAPLALRLGAVGGLHGQLGDGGVVSGPFNPQTEDPREIEALAGVDLPRCAAGGLFSVWSDNNGELYASGKHSLGTARKQAWWEGRSHGRDEKVAQDEDQSDATIPCLVRGPLDEPVDLIACGEHMTAVVLASDRKENKARVWWKGMGMEMERNTSQNEGTWQPVDLGKERGAVSGISCGDGTGWHVVVRVIKET</sequence>
<dbReference type="Gene3D" id="2.130.10.30">
    <property type="entry name" value="Regulator of chromosome condensation 1/beta-lactamase-inhibitor protein II"/>
    <property type="match status" value="1"/>
</dbReference>
<evidence type="ECO:0000313" key="2">
    <source>
        <dbReference type="Proteomes" id="UP000070544"/>
    </source>
</evidence>
<dbReference type="AlphaFoldDB" id="A0A139AUA6"/>